<reference evidence="2 3" key="1">
    <citation type="journal article" date="2019" name="BMC Genomics">
        <title>New insights from Opisthorchis felineus genome: update on genomics of the epidemiologically important liver flukes.</title>
        <authorList>
            <person name="Ershov N.I."/>
            <person name="Mordvinov V.A."/>
            <person name="Prokhortchouk E.B."/>
            <person name="Pakharukova M.Y."/>
            <person name="Gunbin K.V."/>
            <person name="Ustyantsev K."/>
            <person name="Genaev M.A."/>
            <person name="Blinov A.G."/>
            <person name="Mazur A."/>
            <person name="Boulygina E."/>
            <person name="Tsygankova S."/>
            <person name="Khrameeva E."/>
            <person name="Chekanov N."/>
            <person name="Fan G."/>
            <person name="Xiao A."/>
            <person name="Zhang H."/>
            <person name="Xu X."/>
            <person name="Yang H."/>
            <person name="Solovyev V."/>
            <person name="Lee S.M."/>
            <person name="Liu X."/>
            <person name="Afonnikov D.A."/>
            <person name="Skryabin K.G."/>
        </authorList>
    </citation>
    <scope>NUCLEOTIDE SEQUENCE [LARGE SCALE GENOMIC DNA]</scope>
    <source>
        <strain evidence="2">AK-0245</strain>
        <tissue evidence="2">Whole organism</tissue>
    </source>
</reference>
<accession>A0A4S2LQ18</accession>
<feature type="region of interest" description="Disordered" evidence="1">
    <location>
        <begin position="120"/>
        <end position="164"/>
    </location>
</feature>
<keyword evidence="3" id="KW-1185">Reference proteome</keyword>
<feature type="compositionally biased region" description="Low complexity" evidence="1">
    <location>
        <begin position="123"/>
        <end position="141"/>
    </location>
</feature>
<dbReference type="EMBL" id="SJOL01006476">
    <property type="protein sequence ID" value="TGZ65839.1"/>
    <property type="molecule type" value="Genomic_DNA"/>
</dbReference>
<proteinExistence type="predicted"/>
<organism evidence="2 3">
    <name type="scientific">Opisthorchis felineus</name>
    <dbReference type="NCBI Taxonomy" id="147828"/>
    <lineage>
        <taxon>Eukaryota</taxon>
        <taxon>Metazoa</taxon>
        <taxon>Spiralia</taxon>
        <taxon>Lophotrochozoa</taxon>
        <taxon>Platyhelminthes</taxon>
        <taxon>Trematoda</taxon>
        <taxon>Digenea</taxon>
        <taxon>Opisthorchiida</taxon>
        <taxon>Opisthorchiata</taxon>
        <taxon>Opisthorchiidae</taxon>
        <taxon>Opisthorchis</taxon>
    </lineage>
</organism>
<evidence type="ECO:0000256" key="1">
    <source>
        <dbReference type="SAM" id="MobiDB-lite"/>
    </source>
</evidence>
<evidence type="ECO:0000313" key="3">
    <source>
        <dbReference type="Proteomes" id="UP000308267"/>
    </source>
</evidence>
<dbReference type="OrthoDB" id="6265570at2759"/>
<sequence>MPQLEARSAALSSMDFIQLYRRKPSKFAEHIKSYRGNKAGLARMVSQIESQVRKAVLRNKSDTIDSNDVLLVTDALACINIILQSDMASVIIRKRRSRVALSSIQKLLKGFNRPSSISVVSQPRGVRSPSVCRVPRPSPSGKCIEKTTQENSLVKNQGKRKGLG</sequence>
<evidence type="ECO:0000313" key="2">
    <source>
        <dbReference type="EMBL" id="TGZ65842.1"/>
    </source>
</evidence>
<gene>
    <name evidence="2" type="ORF">CRM22_005673</name>
</gene>
<dbReference type="Proteomes" id="UP000308267">
    <property type="component" value="Unassembled WGS sequence"/>
</dbReference>
<comment type="caution">
    <text evidence="2">The sequence shown here is derived from an EMBL/GenBank/DDBJ whole genome shotgun (WGS) entry which is preliminary data.</text>
</comment>
<dbReference type="EMBL" id="SJOL01006476">
    <property type="protein sequence ID" value="TGZ65842.1"/>
    <property type="molecule type" value="Genomic_DNA"/>
</dbReference>
<name>A0A4S2LQ18_OPIFE</name>
<dbReference type="EMBL" id="SJOL01006476">
    <property type="protein sequence ID" value="TGZ65841.1"/>
    <property type="molecule type" value="Genomic_DNA"/>
</dbReference>
<dbReference type="AlphaFoldDB" id="A0A4S2LQ18"/>
<protein>
    <submittedName>
        <fullName evidence="2">Uncharacterized protein</fullName>
    </submittedName>
</protein>